<dbReference type="InterPro" id="IPR008183">
    <property type="entry name" value="Aldose_1/G6P_1-epimerase"/>
</dbReference>
<reference evidence="1" key="1">
    <citation type="submission" date="2016-07" db="EMBL/GenBank/DDBJ databases">
        <title>Microvirga ossetica sp. nov. a new species of rhizobia isolated from root nodules of the legume species Vicia alpestris Steven originated from North Ossetia region in the Caucasus.</title>
        <authorList>
            <person name="Safronova V.I."/>
            <person name="Kuznetsova I.G."/>
            <person name="Sazanova A.L."/>
            <person name="Belimov A."/>
            <person name="Andronov E."/>
            <person name="Osledkin Y.S."/>
            <person name="Onishchuk O.P."/>
            <person name="Kurchak O.N."/>
            <person name="Shaposhnikov A.I."/>
            <person name="Willems A."/>
            <person name="Tikhonovich I.A."/>
        </authorList>
    </citation>
    <scope>NUCLEOTIDE SEQUENCE [LARGE SCALE GENOMIC DNA]</scope>
    <source>
        <strain evidence="1">V5/3M</strain>
        <plasmid evidence="1">unnamed2</plasmid>
    </source>
</reference>
<dbReference type="GO" id="GO:0005975">
    <property type="term" value="P:carbohydrate metabolic process"/>
    <property type="evidence" value="ECO:0007669"/>
    <property type="project" value="InterPro"/>
</dbReference>
<sequence>MSERLILISEHLRVALSSKGAELHSVLDKDHREWLWQGDPGSWPRRAPVLFPVVGRCGGNIVRHRDTSYPMTIHGFAPDAEFAVEAHEEDHCVLVYTANDQTRESYPFDFRLQVSFELSDASLVQRATVTNLGDDDMPSSVGFHPGFQWPLPSSGTSGREKHVVMFERHEDHPVRRISDCGLEPPVHPTPVFHQEIHLDDELFRAGAIVFDRLRSRKAWFGVPGLEGVRIDLCDMPHLGLWTLPPANFLCIEPWQGYGDPKDFTGQLLDKPGMVRLAPGASYTRTIRMAFLCETPDWLGS</sequence>
<evidence type="ECO:0000313" key="1">
    <source>
        <dbReference type="EMBL" id="ANY84771.1"/>
    </source>
</evidence>
<proteinExistence type="predicted"/>
<dbReference type="CDD" id="cd09024">
    <property type="entry name" value="Aldose_epim_lacX"/>
    <property type="match status" value="1"/>
</dbReference>
<dbReference type="InterPro" id="IPR011013">
    <property type="entry name" value="Gal_mutarotase_sf_dom"/>
</dbReference>
<dbReference type="SUPFAM" id="SSF74650">
    <property type="entry name" value="Galactose mutarotase-like"/>
    <property type="match status" value="1"/>
</dbReference>
<dbReference type="InterPro" id="IPR014718">
    <property type="entry name" value="GH-type_carb-bd"/>
</dbReference>
<gene>
    <name evidence="1" type="ORF">BB934_38040</name>
</gene>
<dbReference type="EMBL" id="CP016619">
    <property type="protein sequence ID" value="ANY84771.1"/>
    <property type="molecule type" value="Genomic_DNA"/>
</dbReference>
<organism evidence="1">
    <name type="scientific">Microvirga ossetica</name>
    <dbReference type="NCBI Taxonomy" id="1882682"/>
    <lineage>
        <taxon>Bacteria</taxon>
        <taxon>Pseudomonadati</taxon>
        <taxon>Pseudomonadota</taxon>
        <taxon>Alphaproteobacteria</taxon>
        <taxon>Hyphomicrobiales</taxon>
        <taxon>Methylobacteriaceae</taxon>
        <taxon>Microvirga</taxon>
    </lineage>
</organism>
<dbReference type="InterPro" id="IPR037481">
    <property type="entry name" value="LacX"/>
</dbReference>
<name>A0A1B2EXT7_9HYPH</name>
<protein>
    <recommendedName>
        <fullName evidence="2">Aldose epimerase</fullName>
    </recommendedName>
</protein>
<dbReference type="KEGG" id="moc:BB934_38040"/>
<dbReference type="GO" id="GO:0030246">
    <property type="term" value="F:carbohydrate binding"/>
    <property type="evidence" value="ECO:0007669"/>
    <property type="project" value="InterPro"/>
</dbReference>
<dbReference type="GO" id="GO:0016853">
    <property type="term" value="F:isomerase activity"/>
    <property type="evidence" value="ECO:0007669"/>
    <property type="project" value="InterPro"/>
</dbReference>
<geneLocation type="plasmid" evidence="1">
    <name>unnamed2</name>
</geneLocation>
<dbReference type="AlphaFoldDB" id="A0A1B2EXT7"/>
<dbReference type="Gene3D" id="2.70.98.10">
    <property type="match status" value="1"/>
</dbReference>
<dbReference type="Pfam" id="PF01263">
    <property type="entry name" value="Aldose_epim"/>
    <property type="match status" value="1"/>
</dbReference>
<evidence type="ECO:0008006" key="2">
    <source>
        <dbReference type="Google" id="ProtNLM"/>
    </source>
</evidence>
<accession>A0A1B2EXT7</accession>
<keyword evidence="1" id="KW-0614">Plasmid</keyword>